<reference evidence="4 5" key="1">
    <citation type="submission" date="2015-04" db="EMBL/GenBank/DDBJ databases">
        <title>The complete genome sequence of the hyperthermophilic, obligate iron-reducing archaeon Geoglobus ahangari strain 234T.</title>
        <authorList>
            <person name="Manzella M.P."/>
            <person name="Holmes D.E."/>
            <person name="Rocheleau J.M."/>
            <person name="Chung A."/>
            <person name="Reguera G."/>
            <person name="Kashefi K."/>
        </authorList>
    </citation>
    <scope>NUCLEOTIDE SEQUENCE [LARGE SCALE GENOMIC DNA]</scope>
    <source>
        <strain evidence="4 5">234</strain>
    </source>
</reference>
<dbReference type="Pfam" id="PF01066">
    <property type="entry name" value="CDP-OH_P_transf"/>
    <property type="match status" value="1"/>
</dbReference>
<dbReference type="Gene3D" id="1.20.120.1760">
    <property type="match status" value="1"/>
</dbReference>
<dbReference type="GeneID" id="24804156"/>
<dbReference type="GO" id="GO:0008654">
    <property type="term" value="P:phospholipid biosynthetic process"/>
    <property type="evidence" value="ECO:0007669"/>
    <property type="project" value="InterPro"/>
</dbReference>
<dbReference type="GO" id="GO:0008444">
    <property type="term" value="F:CDP-diacylglycerol-glycerol-3-phosphate 3-phosphatidyltransferase activity"/>
    <property type="evidence" value="ECO:0007669"/>
    <property type="project" value="UniProtKB-EC"/>
</dbReference>
<evidence type="ECO:0000313" key="5">
    <source>
        <dbReference type="Proteomes" id="UP000034723"/>
    </source>
</evidence>
<comment type="similarity">
    <text evidence="2">Belongs to the CDP-alcohol phosphatidyltransferase class-I family.</text>
</comment>
<dbReference type="InParanoid" id="A0A0F7IFD7"/>
<evidence type="ECO:0000256" key="2">
    <source>
        <dbReference type="RuleBase" id="RU003750"/>
    </source>
</evidence>
<accession>A0A0F7IFD7</accession>
<dbReference type="RefSeq" id="WP_245604005.1">
    <property type="nucleotide sequence ID" value="NZ_CP011267.1"/>
</dbReference>
<dbReference type="InterPro" id="IPR048254">
    <property type="entry name" value="CDP_ALCOHOL_P_TRANSF_CS"/>
</dbReference>
<name>A0A0F7IFD7_9EURY</name>
<dbReference type="GO" id="GO:0016020">
    <property type="term" value="C:membrane"/>
    <property type="evidence" value="ECO:0007669"/>
    <property type="project" value="InterPro"/>
</dbReference>
<dbReference type="AlphaFoldDB" id="A0A0F7IFD7"/>
<keyword evidence="3" id="KW-0472">Membrane</keyword>
<dbReference type="Proteomes" id="UP000034723">
    <property type="component" value="Chromosome"/>
</dbReference>
<keyword evidence="3" id="KW-0812">Transmembrane</keyword>
<feature type="transmembrane region" description="Helical" evidence="3">
    <location>
        <begin position="21"/>
        <end position="42"/>
    </location>
</feature>
<dbReference type="EMBL" id="CP011267">
    <property type="protein sequence ID" value="AKG91124.1"/>
    <property type="molecule type" value="Genomic_DNA"/>
</dbReference>
<feature type="transmembrane region" description="Helical" evidence="3">
    <location>
        <begin position="143"/>
        <end position="166"/>
    </location>
</feature>
<keyword evidence="3" id="KW-1133">Transmembrane helix</keyword>
<dbReference type="STRING" id="113653.GAH_01588"/>
<organism evidence="4 5">
    <name type="scientific">Geoglobus ahangari</name>
    <dbReference type="NCBI Taxonomy" id="113653"/>
    <lineage>
        <taxon>Archaea</taxon>
        <taxon>Methanobacteriati</taxon>
        <taxon>Methanobacteriota</taxon>
        <taxon>Archaeoglobi</taxon>
        <taxon>Archaeoglobales</taxon>
        <taxon>Archaeoglobaceae</taxon>
        <taxon>Geoglobus</taxon>
    </lineage>
</organism>
<dbReference type="PATRIC" id="fig|113653.22.peg.1565"/>
<evidence type="ECO:0000313" key="4">
    <source>
        <dbReference type="EMBL" id="AKG91124.1"/>
    </source>
</evidence>
<proteinExistence type="inferred from homology"/>
<gene>
    <name evidence="4" type="ORF">GAH_01588</name>
</gene>
<sequence length="179" mass="19972">MVYRRFSRPIARFLMRFDVHPNTITYFAFALGLISAYIVAIGRIYEGVLLLFISQIFDCVDGDLARMAGKTSRYGAFIDRVFDRFVDAAIIIAIVALNPAGYWLAGFLALTFSFGVSIARAMAEAEGAECKVGIAGRDTRIALIMIGLLLGYYVETLWIIAVLSFITTVHRIVHTVRQF</sequence>
<evidence type="ECO:0000256" key="3">
    <source>
        <dbReference type="SAM" id="Phobius"/>
    </source>
</evidence>
<dbReference type="EC" id="2.7.8.5" evidence="4"/>
<keyword evidence="1 2" id="KW-0808">Transferase</keyword>
<dbReference type="InterPro" id="IPR043130">
    <property type="entry name" value="CDP-OH_PTrfase_TM_dom"/>
</dbReference>
<dbReference type="PROSITE" id="PS00379">
    <property type="entry name" value="CDP_ALCOHOL_P_TRANSF"/>
    <property type="match status" value="1"/>
</dbReference>
<evidence type="ECO:0000256" key="1">
    <source>
        <dbReference type="ARBA" id="ARBA00022679"/>
    </source>
</evidence>
<keyword evidence="5" id="KW-1185">Reference proteome</keyword>
<dbReference type="KEGG" id="gah:GAH_01588"/>
<protein>
    <submittedName>
        <fullName evidence="4">Phosphatidylglycerophosphate synthase</fullName>
        <ecNumber evidence="4">2.7.8.5</ecNumber>
    </submittedName>
</protein>
<dbReference type="HOGENOM" id="CLU_080384_1_1_2"/>
<dbReference type="InterPro" id="IPR000462">
    <property type="entry name" value="CDP-OH_P_trans"/>
</dbReference>